<dbReference type="EMBL" id="PKPP01000795">
    <property type="protein sequence ID" value="PWA88620.1"/>
    <property type="molecule type" value="Genomic_DNA"/>
</dbReference>
<dbReference type="Proteomes" id="UP000245207">
    <property type="component" value="Unassembled WGS sequence"/>
</dbReference>
<name>A0A2U1PS80_ARTAN</name>
<keyword evidence="1" id="KW-0808">Transferase</keyword>
<comment type="caution">
    <text evidence="1">The sequence shown here is derived from an EMBL/GenBank/DDBJ whole genome shotgun (WGS) entry which is preliminary data.</text>
</comment>
<keyword evidence="1" id="KW-0695">RNA-directed DNA polymerase</keyword>
<dbReference type="GO" id="GO:0003964">
    <property type="term" value="F:RNA-directed DNA polymerase activity"/>
    <property type="evidence" value="ECO:0007669"/>
    <property type="project" value="UniProtKB-KW"/>
</dbReference>
<proteinExistence type="predicted"/>
<keyword evidence="2" id="KW-1185">Reference proteome</keyword>
<dbReference type="OrthoDB" id="437331at2759"/>
<evidence type="ECO:0000313" key="1">
    <source>
        <dbReference type="EMBL" id="PWA88620.1"/>
    </source>
</evidence>
<keyword evidence="1" id="KW-0548">Nucleotidyltransferase</keyword>
<gene>
    <name evidence="1" type="ORF">CTI12_AA118580</name>
</gene>
<sequence>MGSKCNNLEWNGLINDFANQSNGNSIGSIIRRLCLAISVYLIWQERNCIIFRNEFREWEDLYNIGCEIVKMRLLSLTMKPSKAVFKAQADWEVLFKIRTNGTVTH</sequence>
<organism evidence="1 2">
    <name type="scientific">Artemisia annua</name>
    <name type="common">Sweet wormwood</name>
    <dbReference type="NCBI Taxonomy" id="35608"/>
    <lineage>
        <taxon>Eukaryota</taxon>
        <taxon>Viridiplantae</taxon>
        <taxon>Streptophyta</taxon>
        <taxon>Embryophyta</taxon>
        <taxon>Tracheophyta</taxon>
        <taxon>Spermatophyta</taxon>
        <taxon>Magnoliopsida</taxon>
        <taxon>eudicotyledons</taxon>
        <taxon>Gunneridae</taxon>
        <taxon>Pentapetalae</taxon>
        <taxon>asterids</taxon>
        <taxon>campanulids</taxon>
        <taxon>Asterales</taxon>
        <taxon>Asteraceae</taxon>
        <taxon>Asteroideae</taxon>
        <taxon>Anthemideae</taxon>
        <taxon>Artemisiinae</taxon>
        <taxon>Artemisia</taxon>
    </lineage>
</organism>
<accession>A0A2U1PS80</accession>
<evidence type="ECO:0000313" key="2">
    <source>
        <dbReference type="Proteomes" id="UP000245207"/>
    </source>
</evidence>
<reference evidence="1 2" key="1">
    <citation type="journal article" date="2018" name="Mol. Plant">
        <title>The genome of Artemisia annua provides insight into the evolution of Asteraceae family and artemisinin biosynthesis.</title>
        <authorList>
            <person name="Shen Q."/>
            <person name="Zhang L."/>
            <person name="Liao Z."/>
            <person name="Wang S."/>
            <person name="Yan T."/>
            <person name="Shi P."/>
            <person name="Liu M."/>
            <person name="Fu X."/>
            <person name="Pan Q."/>
            <person name="Wang Y."/>
            <person name="Lv Z."/>
            <person name="Lu X."/>
            <person name="Zhang F."/>
            <person name="Jiang W."/>
            <person name="Ma Y."/>
            <person name="Chen M."/>
            <person name="Hao X."/>
            <person name="Li L."/>
            <person name="Tang Y."/>
            <person name="Lv G."/>
            <person name="Zhou Y."/>
            <person name="Sun X."/>
            <person name="Brodelius P.E."/>
            <person name="Rose J.K.C."/>
            <person name="Tang K."/>
        </authorList>
    </citation>
    <scope>NUCLEOTIDE SEQUENCE [LARGE SCALE GENOMIC DNA]</scope>
    <source>
        <strain evidence="2">cv. Huhao1</strain>
        <tissue evidence="1">Leaf</tissue>
    </source>
</reference>
<dbReference type="AlphaFoldDB" id="A0A2U1PS80"/>
<protein>
    <submittedName>
        <fullName evidence="1">Reverse transcriptase domain, Reverse transcriptase zinc-binding domain protein</fullName>
    </submittedName>
</protein>